<gene>
    <name evidence="5" type="ORF">ACFQS9_14805</name>
</gene>
<dbReference type="RefSeq" id="WP_378405912.1">
    <property type="nucleotide sequence ID" value="NZ_JBHTCS010000017.1"/>
</dbReference>
<keyword evidence="4" id="KW-0812">Transmembrane</keyword>
<evidence type="ECO:0008006" key="7">
    <source>
        <dbReference type="Google" id="ProtNLM"/>
    </source>
</evidence>
<feature type="compositionally biased region" description="Low complexity" evidence="3">
    <location>
        <begin position="25"/>
        <end position="45"/>
    </location>
</feature>
<keyword evidence="4" id="KW-1133">Transmembrane helix</keyword>
<dbReference type="EMBL" id="JBHTCS010000017">
    <property type="protein sequence ID" value="MFC7449165.1"/>
    <property type="molecule type" value="Genomic_DNA"/>
</dbReference>
<keyword evidence="2 4" id="KW-0472">Membrane</keyword>
<protein>
    <recommendedName>
        <fullName evidence="7">Mce-associated membrane protein</fullName>
    </recommendedName>
</protein>
<proteinExistence type="predicted"/>
<comment type="subcellular location">
    <subcellularLocation>
        <location evidence="1">Membrane</location>
    </subcellularLocation>
</comment>
<feature type="transmembrane region" description="Helical" evidence="4">
    <location>
        <begin position="147"/>
        <end position="166"/>
    </location>
</feature>
<evidence type="ECO:0000256" key="4">
    <source>
        <dbReference type="SAM" id="Phobius"/>
    </source>
</evidence>
<dbReference type="PANTHER" id="PTHR37042">
    <property type="entry name" value="OUTER MEMBRANE PROTEIN RV1973"/>
    <property type="match status" value="1"/>
</dbReference>
<keyword evidence="6" id="KW-1185">Reference proteome</keyword>
<evidence type="ECO:0000256" key="3">
    <source>
        <dbReference type="SAM" id="MobiDB-lite"/>
    </source>
</evidence>
<comment type="caution">
    <text evidence="5">The sequence shown here is derived from an EMBL/GenBank/DDBJ whole genome shotgun (WGS) entry which is preliminary data.</text>
</comment>
<evidence type="ECO:0000313" key="6">
    <source>
        <dbReference type="Proteomes" id="UP001596484"/>
    </source>
</evidence>
<organism evidence="5 6">
    <name type="scientific">Rhodococcus daqingensis</name>
    <dbReference type="NCBI Taxonomy" id="2479363"/>
    <lineage>
        <taxon>Bacteria</taxon>
        <taxon>Bacillati</taxon>
        <taxon>Actinomycetota</taxon>
        <taxon>Actinomycetes</taxon>
        <taxon>Mycobacteriales</taxon>
        <taxon>Nocardiaceae</taxon>
        <taxon>Rhodococcus</taxon>
    </lineage>
</organism>
<evidence type="ECO:0000256" key="1">
    <source>
        <dbReference type="ARBA" id="ARBA00004370"/>
    </source>
</evidence>
<evidence type="ECO:0000313" key="5">
    <source>
        <dbReference type="EMBL" id="MFC7449165.1"/>
    </source>
</evidence>
<sequence>MPPRRRTISTPPPKGRRPRVAGTGPASARAAVSEPEAAASTSSPEAEARVVAPDPGTVGASDAVPVAAETVPAQKGAAEPEVSSSAAEVQGEGEGVVTAPEPEQAPKAINRTSSLRPRASGAADAGSDAVPEAEVDQEAVRAGWKRVATIGLVALGLGAFALLAAFRPGADVSNQAWVDTAETSKVTADAKNAIQTLYTYKFDTVEQDFDNARAVLSDAMREEFDRTAAVTKDAVIQTKTATNAEVTDIGVKLLSEDRAELVASMNVSATNDGAAQGSAQGPLSVTMEKSGDDWLITDIRDR</sequence>
<feature type="compositionally biased region" description="Low complexity" evidence="3">
    <location>
        <begin position="77"/>
        <end position="89"/>
    </location>
</feature>
<accession>A0ABW2RZH9</accession>
<evidence type="ECO:0000256" key="2">
    <source>
        <dbReference type="ARBA" id="ARBA00023136"/>
    </source>
</evidence>
<feature type="region of interest" description="Disordered" evidence="3">
    <location>
        <begin position="1"/>
        <end position="133"/>
    </location>
</feature>
<feature type="compositionally biased region" description="Low complexity" evidence="3">
    <location>
        <begin position="119"/>
        <end position="129"/>
    </location>
</feature>
<reference evidence="6" key="1">
    <citation type="journal article" date="2019" name="Int. J. Syst. Evol. Microbiol.">
        <title>The Global Catalogue of Microorganisms (GCM) 10K type strain sequencing project: providing services to taxonomists for standard genome sequencing and annotation.</title>
        <authorList>
            <consortium name="The Broad Institute Genomics Platform"/>
            <consortium name="The Broad Institute Genome Sequencing Center for Infectious Disease"/>
            <person name="Wu L."/>
            <person name="Ma J."/>
        </authorList>
    </citation>
    <scope>NUCLEOTIDE SEQUENCE [LARGE SCALE GENOMIC DNA]</scope>
    <source>
        <strain evidence="6">ICMP 19430</strain>
    </source>
</reference>
<dbReference type="PANTHER" id="PTHR37042:SF4">
    <property type="entry name" value="OUTER MEMBRANE PROTEIN RV1973"/>
    <property type="match status" value="1"/>
</dbReference>
<dbReference type="Proteomes" id="UP001596484">
    <property type="component" value="Unassembled WGS sequence"/>
</dbReference>
<name>A0ABW2RZH9_9NOCA</name>